<reference evidence="1 2" key="1">
    <citation type="submission" date="2021-02" db="EMBL/GenBank/DDBJ databases">
        <title>Draft Genome Sequences of 5 Vibrio neptunius Strains Isolated From of Bivalve Hatcheries.</title>
        <authorList>
            <person name="Galvis F."/>
            <person name="Barja J.L."/>
            <person name="Lemos M.L."/>
            <person name="Balado M."/>
        </authorList>
    </citation>
    <scope>NUCLEOTIDE SEQUENCE [LARGE SCALE GENOMIC DNA]</scope>
    <source>
        <strain evidence="1 2">PP-145.98</strain>
    </source>
</reference>
<dbReference type="EMBL" id="JAFHLB010000014">
    <property type="protein sequence ID" value="MBN3578489.1"/>
    <property type="molecule type" value="Genomic_DNA"/>
</dbReference>
<accession>A0ABS3A633</accession>
<keyword evidence="2" id="KW-1185">Reference proteome</keyword>
<evidence type="ECO:0000313" key="2">
    <source>
        <dbReference type="Proteomes" id="UP000779070"/>
    </source>
</evidence>
<proteinExistence type="predicted"/>
<gene>
    <name evidence="1" type="ORF">JYA62_12530</name>
</gene>
<name>A0ABS3A633_9VIBR</name>
<comment type="caution">
    <text evidence="1">The sequence shown here is derived from an EMBL/GenBank/DDBJ whole genome shotgun (WGS) entry which is preliminary data.</text>
</comment>
<sequence length="112" mass="12904">MPFKNYCSVKGLKLSSRSRSTLKIIDYKVDLANYLSSFMITSPILEIFRTKGGGVINTAQDIYEYHWDEFGNAMASINPVLRKQVYNLAKQEELYTYGQEQKFWKCVSEAAL</sequence>
<dbReference type="Proteomes" id="UP000779070">
    <property type="component" value="Unassembled WGS sequence"/>
</dbReference>
<protein>
    <submittedName>
        <fullName evidence="1">Uncharacterized protein</fullName>
    </submittedName>
</protein>
<evidence type="ECO:0000313" key="1">
    <source>
        <dbReference type="EMBL" id="MBN3578489.1"/>
    </source>
</evidence>
<dbReference type="RefSeq" id="WP_206370147.1">
    <property type="nucleotide sequence ID" value="NZ_CAWPTM010000051.1"/>
</dbReference>
<organism evidence="1 2">
    <name type="scientific">Vibrio neptunius</name>
    <dbReference type="NCBI Taxonomy" id="170651"/>
    <lineage>
        <taxon>Bacteria</taxon>
        <taxon>Pseudomonadati</taxon>
        <taxon>Pseudomonadota</taxon>
        <taxon>Gammaproteobacteria</taxon>
        <taxon>Vibrionales</taxon>
        <taxon>Vibrionaceae</taxon>
        <taxon>Vibrio</taxon>
    </lineage>
</organism>